<dbReference type="InterPro" id="IPR000589">
    <property type="entry name" value="Ribosomal_uS15"/>
</dbReference>
<gene>
    <name evidence="3" type="ORF">GM49_0535</name>
</gene>
<dbReference type="CDD" id="cd00353">
    <property type="entry name" value="Ribosomal_S15p_S13e"/>
    <property type="match status" value="1"/>
</dbReference>
<dbReference type="InterPro" id="IPR005290">
    <property type="entry name" value="Ribosomal_uS15_bac-type"/>
</dbReference>
<dbReference type="SMART" id="SM01387">
    <property type="entry name" value="Ribosomal_S15"/>
    <property type="match status" value="1"/>
</dbReference>
<comment type="caution">
    <text evidence="3">The sequence shown here is derived from an EMBL/GenBank/DDBJ whole genome shotgun (WGS) entry which is preliminary data.</text>
</comment>
<dbReference type="GO" id="GO:0022627">
    <property type="term" value="C:cytosolic small ribosomal subunit"/>
    <property type="evidence" value="ECO:0007669"/>
    <property type="project" value="TreeGrafter"/>
</dbReference>
<organism evidence="3">
    <name type="scientific">freshwater metagenome</name>
    <dbReference type="NCBI Taxonomy" id="449393"/>
    <lineage>
        <taxon>unclassified sequences</taxon>
        <taxon>metagenomes</taxon>
        <taxon>ecological metagenomes</taxon>
    </lineage>
</organism>
<dbReference type="AlphaFoldDB" id="A0A094NZ22"/>
<protein>
    <submittedName>
        <fullName evidence="3">30S ribosomal protein S15</fullName>
    </submittedName>
</protein>
<dbReference type="Gene3D" id="1.10.287.10">
    <property type="entry name" value="S15/NS1, RNA-binding"/>
    <property type="match status" value="1"/>
</dbReference>
<dbReference type="HAMAP" id="MF_01343_B">
    <property type="entry name" value="Ribosomal_uS15_B"/>
    <property type="match status" value="1"/>
</dbReference>
<sequence length="89" mass="10194">MALQPSVKKEIISKYGASATDTGSPEAQVALLSKRIEELTEHLKVNKNDHHNRRGLILMVGKRRRILQYLAKTDVTRYRAIIEKLGIRR</sequence>
<dbReference type="Pfam" id="PF00312">
    <property type="entry name" value="Ribosomal_S15"/>
    <property type="match status" value="1"/>
</dbReference>
<proteinExistence type="inferred from homology"/>
<dbReference type="Gene3D" id="6.10.250.3130">
    <property type="match status" value="1"/>
</dbReference>
<dbReference type="InterPro" id="IPR009068">
    <property type="entry name" value="uS15_NS1_RNA-bd_sf"/>
</dbReference>
<dbReference type="GO" id="GO:0006412">
    <property type="term" value="P:translation"/>
    <property type="evidence" value="ECO:0007669"/>
    <property type="project" value="InterPro"/>
</dbReference>
<name>A0A094NZ22_9ZZZZ</name>
<dbReference type="PANTHER" id="PTHR23321">
    <property type="entry name" value="RIBOSOMAL PROTEIN S15, BACTERIAL AND ORGANELLAR"/>
    <property type="match status" value="1"/>
</dbReference>
<evidence type="ECO:0000313" key="3">
    <source>
        <dbReference type="EMBL" id="KGA03752.1"/>
    </source>
</evidence>
<reference evidence="3" key="1">
    <citation type="submission" date="2014-05" db="EMBL/GenBank/DDBJ databases">
        <title>Key roles for freshwater Actinobacteria revealed by deep metagenomic sequencing.</title>
        <authorList>
            <person name="Ghai R."/>
            <person name="Mizuno C.M."/>
            <person name="Picazo A."/>
            <person name="Camacho A."/>
            <person name="Rodriguez-Valera F."/>
        </authorList>
    </citation>
    <scope>NUCLEOTIDE SEQUENCE</scope>
</reference>
<keyword evidence="2" id="KW-0687">Ribonucleoprotein</keyword>
<evidence type="ECO:0000256" key="1">
    <source>
        <dbReference type="ARBA" id="ARBA00022980"/>
    </source>
</evidence>
<accession>A0A094NZ22</accession>
<dbReference type="GO" id="GO:0003735">
    <property type="term" value="F:structural constituent of ribosome"/>
    <property type="evidence" value="ECO:0007669"/>
    <property type="project" value="InterPro"/>
</dbReference>
<evidence type="ECO:0000256" key="2">
    <source>
        <dbReference type="ARBA" id="ARBA00023274"/>
    </source>
</evidence>
<dbReference type="EMBL" id="JNSJ01000003">
    <property type="protein sequence ID" value="KGA03752.1"/>
    <property type="molecule type" value="Genomic_DNA"/>
</dbReference>
<keyword evidence="1 3" id="KW-0689">Ribosomal protein</keyword>
<dbReference type="SUPFAM" id="SSF47060">
    <property type="entry name" value="S15/NS1 RNA-binding domain"/>
    <property type="match status" value="1"/>
</dbReference>
<dbReference type="FunFam" id="1.10.287.10:FF:000002">
    <property type="entry name" value="30S ribosomal protein S15"/>
    <property type="match status" value="1"/>
</dbReference>
<dbReference type="PROSITE" id="PS00362">
    <property type="entry name" value="RIBOSOMAL_S15"/>
    <property type="match status" value="1"/>
</dbReference>
<dbReference type="NCBIfam" id="TIGR00952">
    <property type="entry name" value="S15_bact"/>
    <property type="match status" value="1"/>
</dbReference>
<dbReference type="PANTHER" id="PTHR23321:SF26">
    <property type="entry name" value="SMALL RIBOSOMAL SUBUNIT PROTEIN US15M"/>
    <property type="match status" value="1"/>
</dbReference>